<proteinExistence type="predicted"/>
<dbReference type="EMBL" id="JAANBB010000011">
    <property type="protein sequence ID" value="KAF7556536.1"/>
    <property type="molecule type" value="Genomic_DNA"/>
</dbReference>
<protein>
    <recommendedName>
        <fullName evidence="2">Alpha/beta hydrolase domain-containing protein</fullName>
    </recommendedName>
</protein>
<comment type="caution">
    <text evidence="3">The sequence shown here is derived from an EMBL/GenBank/DDBJ whole genome shotgun (WGS) entry which is preliminary data.</text>
</comment>
<keyword evidence="4" id="KW-1185">Reference proteome</keyword>
<organism evidence="3 4">
    <name type="scientific">Cylindrodendrum hubeiense</name>
    <dbReference type="NCBI Taxonomy" id="595255"/>
    <lineage>
        <taxon>Eukaryota</taxon>
        <taxon>Fungi</taxon>
        <taxon>Dikarya</taxon>
        <taxon>Ascomycota</taxon>
        <taxon>Pezizomycotina</taxon>
        <taxon>Sordariomycetes</taxon>
        <taxon>Hypocreomycetidae</taxon>
        <taxon>Hypocreales</taxon>
        <taxon>Nectriaceae</taxon>
        <taxon>Cylindrodendrum</taxon>
    </lineage>
</organism>
<evidence type="ECO:0000313" key="3">
    <source>
        <dbReference type="EMBL" id="KAF7556536.1"/>
    </source>
</evidence>
<gene>
    <name evidence="3" type="ORF">G7Z17_g1333</name>
</gene>
<reference evidence="3" key="1">
    <citation type="submission" date="2020-03" db="EMBL/GenBank/DDBJ databases">
        <title>Draft Genome Sequence of Cylindrodendrum hubeiense.</title>
        <authorList>
            <person name="Buettner E."/>
            <person name="Kellner H."/>
        </authorList>
    </citation>
    <scope>NUCLEOTIDE SEQUENCE</scope>
    <source>
        <strain evidence="3">IHI 201604</strain>
    </source>
</reference>
<evidence type="ECO:0000259" key="2">
    <source>
        <dbReference type="Pfam" id="PF20091"/>
    </source>
</evidence>
<accession>A0A9P5LK72</accession>
<sequence length="397" mass="43778">MGSEQAPVVRISAPKITHLPETETSHPVILEPYHVDLVEEYGYVSREYLISGVAAGESYCTRLLLRCPANATDFTGFVAMEPSHLWGGTSIWRHINRWVMRNGHAWLEVDSQAPSAIGKIKNVDPDRYKDMHFIPGPLAKDFQENIPFVADDTKESLREAYNAFKTKWWPATLQSPEIITAASYALRSGQLGLTATRVVLSGLSQTGGVTRHFITHSSHLRLPDGGLPFEGYIPCQSGGEALPDVQSAKVIELIGEAEFLSVRLPCGVSGQMKDTVHRRPDSDSFRLYEVASMAHRESRDASPNEIERWSVAELHGAEWSTFSNAFIYHAVFEAVERWTSESATPPPPSATLQTNGSSDDIIRDEHGNALGGVRTVHTEAPLARIVAATPKGRPSWI</sequence>
<name>A0A9P5LK72_9HYPO</name>
<dbReference type="Proteomes" id="UP000722485">
    <property type="component" value="Unassembled WGS sequence"/>
</dbReference>
<dbReference type="Pfam" id="PF20091">
    <property type="entry name" value="Abhydrolase_10"/>
    <property type="match status" value="1"/>
</dbReference>
<dbReference type="OrthoDB" id="30881at2759"/>
<feature type="domain" description="Alpha/beta hydrolase" evidence="2">
    <location>
        <begin position="19"/>
        <end position="386"/>
    </location>
</feature>
<evidence type="ECO:0000256" key="1">
    <source>
        <dbReference type="SAM" id="MobiDB-lite"/>
    </source>
</evidence>
<evidence type="ECO:0000313" key="4">
    <source>
        <dbReference type="Proteomes" id="UP000722485"/>
    </source>
</evidence>
<dbReference type="InterPro" id="IPR045394">
    <property type="entry name" value="Abhydrolase_dom"/>
</dbReference>
<dbReference type="AlphaFoldDB" id="A0A9P5LK72"/>
<feature type="region of interest" description="Disordered" evidence="1">
    <location>
        <begin position="339"/>
        <end position="358"/>
    </location>
</feature>